<feature type="compositionally biased region" description="Pro residues" evidence="1">
    <location>
        <begin position="855"/>
        <end position="870"/>
    </location>
</feature>
<feature type="compositionally biased region" description="Polar residues" evidence="1">
    <location>
        <begin position="1212"/>
        <end position="1221"/>
    </location>
</feature>
<evidence type="ECO:0000313" key="3">
    <source>
        <dbReference type="Proteomes" id="UP001211907"/>
    </source>
</evidence>
<name>A0AAD5XL80_9FUNG</name>
<feature type="non-terminal residue" evidence="2">
    <location>
        <position position="1"/>
    </location>
</feature>
<feature type="compositionally biased region" description="Basic residues" evidence="1">
    <location>
        <begin position="39"/>
        <end position="62"/>
    </location>
</feature>
<feature type="region of interest" description="Disordered" evidence="1">
    <location>
        <begin position="395"/>
        <end position="423"/>
    </location>
</feature>
<feature type="compositionally biased region" description="Polar residues" evidence="1">
    <location>
        <begin position="114"/>
        <end position="123"/>
    </location>
</feature>
<feature type="compositionally biased region" description="Polar residues" evidence="1">
    <location>
        <begin position="872"/>
        <end position="888"/>
    </location>
</feature>
<feature type="compositionally biased region" description="Low complexity" evidence="1">
    <location>
        <begin position="580"/>
        <end position="596"/>
    </location>
</feature>
<accession>A0AAD5XL80</accession>
<dbReference type="InterPro" id="IPR011990">
    <property type="entry name" value="TPR-like_helical_dom_sf"/>
</dbReference>
<dbReference type="Pfam" id="PF08238">
    <property type="entry name" value="Sel1"/>
    <property type="match status" value="3"/>
</dbReference>
<feature type="region of interest" description="Disordered" evidence="1">
    <location>
        <begin position="483"/>
        <end position="513"/>
    </location>
</feature>
<feature type="compositionally biased region" description="Polar residues" evidence="1">
    <location>
        <begin position="899"/>
        <end position="910"/>
    </location>
</feature>
<evidence type="ECO:0000256" key="1">
    <source>
        <dbReference type="SAM" id="MobiDB-lite"/>
    </source>
</evidence>
<dbReference type="EMBL" id="JADGJH010000024">
    <property type="protein sequence ID" value="KAJ3141936.1"/>
    <property type="molecule type" value="Genomic_DNA"/>
</dbReference>
<evidence type="ECO:0000313" key="2">
    <source>
        <dbReference type="EMBL" id="KAJ3141936.1"/>
    </source>
</evidence>
<feature type="region of interest" description="Disordered" evidence="1">
    <location>
        <begin position="1"/>
        <end position="97"/>
    </location>
</feature>
<feature type="region of interest" description="Disordered" evidence="1">
    <location>
        <begin position="1068"/>
        <end position="1096"/>
    </location>
</feature>
<feature type="region of interest" description="Disordered" evidence="1">
    <location>
        <begin position="292"/>
        <end position="318"/>
    </location>
</feature>
<dbReference type="Gene3D" id="1.25.40.10">
    <property type="entry name" value="Tetratricopeptide repeat domain"/>
    <property type="match status" value="1"/>
</dbReference>
<feature type="compositionally biased region" description="Polar residues" evidence="1">
    <location>
        <begin position="131"/>
        <end position="150"/>
    </location>
</feature>
<comment type="caution">
    <text evidence="2">The sequence shown here is derived from an EMBL/GenBank/DDBJ whole genome shotgun (WGS) entry which is preliminary data.</text>
</comment>
<organism evidence="2 3">
    <name type="scientific">Physocladia obscura</name>
    <dbReference type="NCBI Taxonomy" id="109957"/>
    <lineage>
        <taxon>Eukaryota</taxon>
        <taxon>Fungi</taxon>
        <taxon>Fungi incertae sedis</taxon>
        <taxon>Chytridiomycota</taxon>
        <taxon>Chytridiomycota incertae sedis</taxon>
        <taxon>Chytridiomycetes</taxon>
        <taxon>Chytridiales</taxon>
        <taxon>Chytriomycetaceae</taxon>
        <taxon>Physocladia</taxon>
    </lineage>
</organism>
<feature type="region of interest" description="Disordered" evidence="1">
    <location>
        <begin position="1198"/>
        <end position="1228"/>
    </location>
</feature>
<reference evidence="2" key="1">
    <citation type="submission" date="2020-05" db="EMBL/GenBank/DDBJ databases">
        <title>Phylogenomic resolution of chytrid fungi.</title>
        <authorList>
            <person name="Stajich J.E."/>
            <person name="Amses K."/>
            <person name="Simmons R."/>
            <person name="Seto K."/>
            <person name="Myers J."/>
            <person name="Bonds A."/>
            <person name="Quandt C.A."/>
            <person name="Barry K."/>
            <person name="Liu P."/>
            <person name="Grigoriev I."/>
            <person name="Longcore J.E."/>
            <person name="James T.Y."/>
        </authorList>
    </citation>
    <scope>NUCLEOTIDE SEQUENCE</scope>
    <source>
        <strain evidence="2">JEL0513</strain>
    </source>
</reference>
<feature type="region of interest" description="Disordered" evidence="1">
    <location>
        <begin position="114"/>
        <end position="174"/>
    </location>
</feature>
<feature type="region of interest" description="Disordered" evidence="1">
    <location>
        <begin position="691"/>
        <end position="764"/>
    </location>
</feature>
<feature type="compositionally biased region" description="Polar residues" evidence="1">
    <location>
        <begin position="1076"/>
        <end position="1088"/>
    </location>
</feature>
<sequence length="1453" mass="158767">MSDNDKLPTHNETLLKQLPPRESHAAQHHDTSISQKHQIPVKRFKNSHHLVLQRKPRSKKKLALFILSQQPQPQKNNHKKDDEVQPELEQDCPNENQSDRVNISKCVFDHKSNKIISPESNNDFDAKNKENSSQSLQTDEFSSNSSNTGTEVEAESTDKNDNSESGQHTKEKNLTELLPQIDKIDATAVLCIPSTDVNGTVPPMLSFRPRYPLNKDEQFLTAKISQNNSNSKSLSMEIFIELNDYLKSLMLSNTIDSDPTADEATINPADYDFRPSTISNLQKALSRAPISDSLPLRIQHHNRPPPRKVEHSEINSTNAQQQSAISVSQILAGPQHAQRLATLRYVQQFAKYTKVSPEQQIITPQHYPFMKNLNPSIPKIVKNGEHDKFMKDAFAPQQQQQQEGTRRVQSAYESGGSGSGGLVKRYSDLKRQEQQYILQNFSKQFLPPETNPKNFQPVLPPLQHSPSLWQTLHFADKNSAESGKKTLTLPAGSSNDGKIGRGSARSTEPEHLSQKCTAKYQIKPANTSLMLPPKPDGGGGGNKAFTRIPVPTAARNARRNNLQSAAESITKWESLATTPNNNNNDSNNNNNINSESLSSSSSSILPLFFENGEGILGHASSSSCSNTINPPFACKNIDDAEKLISRSEGAGRDGSICNSEKVGHGEIGVVDVDYSCEPLLPLPQPFTLLLPRKHGNPADTQDFTHPTRQETDVGNNSSSAPPPSLKKKPNPQRNVSSPIIIPDNCRRRRTNPTIQSKHDEQSAPQDLIIGLTGTRRRQCRLSTPKTAASSRHVFPNSFPKLNSLLCLEPSPLLPPPLQQPAVSTSLLFPAPNLDGIGSTKLPGINKNASNSQQLPLPPPPSSTTYSPPPYQKIQTSSSATTPTHSESYTHIRRRRQRVHQVNTPSSSTVFTRPAMRHARTWKNPASSSSPHLSSRSSTTTTAERRYTDAESVASLIAATSGSLGFDRNSLDFLVRRSRCDKMRAYARSVATVSAAAAAAAGGGRRRGERRRGVLVPGKHIGVALPATGAGEIGGIDAVVVLKNHSSGTDDGKVKGPAQEKRDKILGELHRNREKTASANDLKLTNGQDNENDNDESAISTDHIADAIEAWSNGAQTDNVKCIQLLGAYYVSQRSFQQAILLYERGCKLGDPECVGKVAEIHAMMVANVIEDGQVTLGKAIGSSNNSQAENLERVLKRKHGATHVKGSEKANKSTTPTTLESNPEDDENDIEQWTPAKIVKRYLQFGNAAAAQSNVRSMISLALSTASGISRVKTTGSPSNSAGAENDSDDVLIAQDHTQSVSHYVNAFAAGAPAQALHEAAKLLFEGSSTLPRNRQRAIDFFLEAARAGCGSFTEIGDLIFESCGGLLDKDDHGSPSRKKLQISTDFGDEGDCELKMKLGFEVYGEAVGRGEPAFTRLGDCYRFGQGCEKNSELAFQTYETGYRSMDYISHDE</sequence>
<feature type="compositionally biased region" description="Basic and acidic residues" evidence="1">
    <location>
        <begin position="19"/>
        <end position="31"/>
    </location>
</feature>
<keyword evidence="3" id="KW-1185">Reference proteome</keyword>
<gene>
    <name evidence="2" type="ORF">HK100_005034</name>
</gene>
<feature type="region of interest" description="Disordered" evidence="1">
    <location>
        <begin position="576"/>
        <end position="596"/>
    </location>
</feature>
<dbReference type="InterPro" id="IPR006597">
    <property type="entry name" value="Sel1-like"/>
</dbReference>
<feature type="compositionally biased region" description="Basic and acidic residues" evidence="1">
    <location>
        <begin position="156"/>
        <end position="174"/>
    </location>
</feature>
<dbReference type="SMART" id="SM00671">
    <property type="entry name" value="SEL1"/>
    <property type="match status" value="3"/>
</dbReference>
<feature type="region of interest" description="Disordered" evidence="1">
    <location>
        <begin position="838"/>
        <end position="946"/>
    </location>
</feature>
<protein>
    <submittedName>
        <fullName evidence="2">Uncharacterized protein</fullName>
    </submittedName>
</protein>
<dbReference type="Proteomes" id="UP001211907">
    <property type="component" value="Unassembled WGS sequence"/>
</dbReference>
<dbReference type="SUPFAM" id="SSF81901">
    <property type="entry name" value="HCP-like"/>
    <property type="match status" value="1"/>
</dbReference>
<feature type="compositionally biased region" description="Low complexity" evidence="1">
    <location>
        <begin position="926"/>
        <end position="941"/>
    </location>
</feature>
<proteinExistence type="predicted"/>